<reference evidence="3" key="1">
    <citation type="submission" date="2023-09" db="EMBL/GenBank/DDBJ databases">
        <title>Flavobacterium sp. 20NA77.7 isolated from freshwater.</title>
        <authorList>
            <person name="Le V."/>
            <person name="Ko S.-R."/>
            <person name="Ahn C.-Y."/>
            <person name="Oh H.-M."/>
        </authorList>
    </citation>
    <scope>NUCLEOTIDE SEQUENCE</scope>
    <source>
        <strain evidence="3">20NA77.7</strain>
    </source>
</reference>
<evidence type="ECO:0000256" key="1">
    <source>
        <dbReference type="SAM" id="SignalP"/>
    </source>
</evidence>
<dbReference type="Pfam" id="PF17517">
    <property type="entry name" value="IgGFc_binding"/>
    <property type="match status" value="1"/>
</dbReference>
<evidence type="ECO:0000259" key="2">
    <source>
        <dbReference type="Pfam" id="PF17517"/>
    </source>
</evidence>
<dbReference type="Proteomes" id="UP001180481">
    <property type="component" value="Chromosome"/>
</dbReference>
<dbReference type="Pfam" id="PF13585">
    <property type="entry name" value="CHU_C"/>
    <property type="match status" value="1"/>
</dbReference>
<dbReference type="EMBL" id="CP133721">
    <property type="protein sequence ID" value="WMW77695.1"/>
    <property type="molecule type" value="Genomic_DNA"/>
</dbReference>
<organism evidence="3 4">
    <name type="scientific">Flavobacterium nakdongensis</name>
    <dbReference type="NCBI Taxonomy" id="3073563"/>
    <lineage>
        <taxon>Bacteria</taxon>
        <taxon>Pseudomonadati</taxon>
        <taxon>Bacteroidota</taxon>
        <taxon>Flavobacteriia</taxon>
        <taxon>Flavobacteriales</taxon>
        <taxon>Flavobacteriaceae</taxon>
        <taxon>Flavobacterium</taxon>
    </lineage>
</organism>
<keyword evidence="4" id="KW-1185">Reference proteome</keyword>
<evidence type="ECO:0000313" key="4">
    <source>
        <dbReference type="Proteomes" id="UP001180481"/>
    </source>
</evidence>
<keyword evidence="1" id="KW-0732">Signal</keyword>
<dbReference type="InterPro" id="IPR035234">
    <property type="entry name" value="IgGFc-bd_N"/>
</dbReference>
<gene>
    <name evidence="3" type="ORF">RF683_09400</name>
</gene>
<feature type="chain" id="PRO_5045072828" evidence="1">
    <location>
        <begin position="19"/>
        <end position="1153"/>
    </location>
</feature>
<sequence>MKRLITFVFIIFFATANAQLSNKHWIPPLHSRDETAIEGHFLYLSTPETNPFQVTVTTGDGVPVTGSPFTISQNTPVVVNVGVGQPTSMFLDMTDVNIVKSDKGLILQGSKDFYVSFRMRAANHAETLISKGRPGIGTSFRLGSTPQGGEISLRNFVSSVMATEDNTTITLSDYNSNVTFVSGAGILNDDSQTFTLNAGQTIVFSGYADNVNNHTGFIGALLTATKPVAVNTGNAHGGVSNNGSDLTLDQIVSASQIGTEYIFIRGNGLDDMENPLLIANEDNTDVFVNGSATPLQTLNAGDFLRIPASYYQGTINKNIYVTASKPVFAYQLIGGAASYPTSGLNFIPPLSCFFQNSVNLPAVDAIGSTTYNSSLMILTYSSATLTVNGATISATQAQTVLGNTDWVTYRLNGYSGNVNVVSTGPLAVGVFGASGAAGYAGYYSGFGSAPQDTDVVVCSSATKNLFDEISGNPGTGGTWTVPAGGAPLNGNIFNPAVNIPGEYIYTFTKDCNASLVTVSVKVNVSVQPGNNPGISTTKNTCINESSFDLISLLGTNITPGGTWSPALASGTSIFNPAVDTSGIYTYTLPATAVCPELTASVTVTNNALPVINTITDLEECDTNADGDDTNGQTTFTLTNKTSEIIGSLSNIIVTYHISNTDATSNLNPITTYVGGNTTIYVRITNSITNCFNTSSFLAKVTPKPIVLNEVNLKQCDDDTDAISTFNLTEANSIITSGTNLTFTYYALQADAISGTNAIANSSNYISANNGVVWTRIVNDKGCFRISKVNLLVSTTQVPSTFNIVMNECDDYISATDPSDDGYDYFSFTNATSTILALFPGNQNLTVTYYTSQANALAETNAITNLTNFRNTVPNLQVIWVRIDSNLFNDCVGLGPYISLKVNPLPNFDLPETMLVCVNPVTGTGSYSINATPQTPGVYSYVWTPTNPSLDAFGNQTAFFNAHQTGTYSVVVTNTATNCIRQDEIVITTSSPPVSVTAVLITPLFSSGLSSIQANATGGFGEYEYSLDGIDWQDSPIFTNLENGTYIVQVRDKEHCDIRFSNPIQTISYPNFFTPNGDSYNDFWNINGLTPNFEAKIYIYDRYGKLIKRLKPNEVGWDGTFNGQPLTSTDYWFKIEYKENNQFKEFKSHFSLKR</sequence>
<dbReference type="RefSeq" id="WP_309532030.1">
    <property type="nucleotide sequence ID" value="NZ_CP133721.1"/>
</dbReference>
<protein>
    <submittedName>
        <fullName evidence="3">T9SS type B sorting domain-containing protein</fullName>
    </submittedName>
</protein>
<dbReference type="NCBIfam" id="TIGR04131">
    <property type="entry name" value="Bac_Flav_CTERM"/>
    <property type="match status" value="1"/>
</dbReference>
<feature type="domain" description="IgGFc-binding protein N-terminal" evidence="2">
    <location>
        <begin position="136"/>
        <end position="432"/>
    </location>
</feature>
<name>A0ABY9RBI9_9FLAO</name>
<dbReference type="InterPro" id="IPR026341">
    <property type="entry name" value="T9SS_type_B"/>
</dbReference>
<accession>A0ABY9RBI9</accession>
<proteinExistence type="predicted"/>
<evidence type="ECO:0000313" key="3">
    <source>
        <dbReference type="EMBL" id="WMW77695.1"/>
    </source>
</evidence>
<feature type="signal peptide" evidence="1">
    <location>
        <begin position="1"/>
        <end position="18"/>
    </location>
</feature>